<name>A0A7W9FXW7_9ACTN</name>
<proteinExistence type="predicted"/>
<evidence type="ECO:0008006" key="3">
    <source>
        <dbReference type="Google" id="ProtNLM"/>
    </source>
</evidence>
<reference evidence="1 2" key="1">
    <citation type="submission" date="2020-08" db="EMBL/GenBank/DDBJ databases">
        <title>Sequencing the genomes of 1000 actinobacteria strains.</title>
        <authorList>
            <person name="Klenk H.-P."/>
        </authorList>
    </citation>
    <scope>NUCLEOTIDE SEQUENCE [LARGE SCALE GENOMIC DNA]</scope>
    <source>
        <strain evidence="1 2">DSM 45507</strain>
    </source>
</reference>
<dbReference type="EMBL" id="JACHMB010000001">
    <property type="protein sequence ID" value="MBB5773614.1"/>
    <property type="molecule type" value="Genomic_DNA"/>
</dbReference>
<dbReference type="Proteomes" id="UP000579153">
    <property type="component" value="Unassembled WGS sequence"/>
</dbReference>
<dbReference type="AlphaFoldDB" id="A0A7W9FXW7"/>
<keyword evidence="2" id="KW-1185">Reference proteome</keyword>
<evidence type="ECO:0000313" key="2">
    <source>
        <dbReference type="Proteomes" id="UP000579153"/>
    </source>
</evidence>
<evidence type="ECO:0000313" key="1">
    <source>
        <dbReference type="EMBL" id="MBB5773614.1"/>
    </source>
</evidence>
<dbReference type="NCBIfam" id="NF033852">
    <property type="entry name" value="fulvocin_rel"/>
    <property type="match status" value="1"/>
</dbReference>
<organism evidence="1 2">
    <name type="scientific">Nonomuraea jabiensis</name>
    <dbReference type="NCBI Taxonomy" id="882448"/>
    <lineage>
        <taxon>Bacteria</taxon>
        <taxon>Bacillati</taxon>
        <taxon>Actinomycetota</taxon>
        <taxon>Actinomycetes</taxon>
        <taxon>Streptosporangiales</taxon>
        <taxon>Streptosporangiaceae</taxon>
        <taxon>Nonomuraea</taxon>
    </lineage>
</organism>
<sequence>MEKQSISRWMLAFDASCGRCRQIAGEVKRSGSNNLEIVPLTRCDVVELRERAFGGPAPHAPTLLRIRDDEVRAWTGAAMGIRLPLLLGLGGTRRLLAALGAMKYQGGTPEQSTPGRRRFLGLAGLGVAAAVLAARATPAMADPGPSAAEKWVQANIDKLPQTYNEFITHDMAHRRAIYQALSPATRRQLWLAQLDQYRATHAKPTPELDRILTTAEGLLTERNALADESTVDFAHKKKALGEEAIAVLGKQEAGNLLAQLGPSEVTPSAAVASTCTCNVTEDFCGSADCRSGAYSCSRTTGCGWFWDAPCNGMCCEHTTAGWLCY</sequence>
<dbReference type="RefSeq" id="WP_185067575.1">
    <property type="nucleotide sequence ID" value="NZ_JACHMB010000001.1"/>
</dbReference>
<accession>A0A7W9FXW7</accession>
<comment type="caution">
    <text evidence="1">The sequence shown here is derived from an EMBL/GenBank/DDBJ whole genome shotgun (WGS) entry which is preliminary data.</text>
</comment>
<protein>
    <recommendedName>
        <fullName evidence="3">Bacteriocin fulvocin C-related protein</fullName>
    </recommendedName>
</protein>
<gene>
    <name evidence="1" type="ORF">HD596_000370</name>
</gene>